<dbReference type="InterPro" id="IPR045117">
    <property type="entry name" value="ATXN2-like"/>
</dbReference>
<dbReference type="PANTHER" id="PTHR12854">
    <property type="entry name" value="ATAXIN 2-RELATED"/>
    <property type="match status" value="1"/>
</dbReference>
<reference evidence="3 4" key="1">
    <citation type="submission" date="2020-01" db="EMBL/GenBank/DDBJ databases">
        <authorList>
            <person name="Gupta K D."/>
        </authorList>
    </citation>
    <scope>NUCLEOTIDE SEQUENCE [LARGE SCALE GENOMIC DNA]</scope>
</reference>
<evidence type="ECO:0000313" key="3">
    <source>
        <dbReference type="EMBL" id="CAA7267002.1"/>
    </source>
</evidence>
<accession>A0A8S0X4J9</accession>
<comment type="caution">
    <text evidence="3">The sequence shown here is derived from an EMBL/GenBank/DDBJ whole genome shotgun (WGS) entry which is preliminary data.</text>
</comment>
<evidence type="ECO:0000256" key="1">
    <source>
        <dbReference type="SAM" id="MobiDB-lite"/>
    </source>
</evidence>
<dbReference type="AlphaFoldDB" id="A0A8S0X4J9"/>
<dbReference type="SMART" id="SM01272">
    <property type="entry name" value="LsmAD"/>
    <property type="match status" value="1"/>
</dbReference>
<dbReference type="PANTHER" id="PTHR12854:SF7">
    <property type="entry name" value="ATAXIN-2 HOMOLOG"/>
    <property type="match status" value="1"/>
</dbReference>
<feature type="domain" description="LsmAD" evidence="2">
    <location>
        <begin position="227"/>
        <end position="298"/>
    </location>
</feature>
<feature type="compositionally biased region" description="Low complexity" evidence="1">
    <location>
        <begin position="61"/>
        <end position="73"/>
    </location>
</feature>
<feature type="compositionally biased region" description="Low complexity" evidence="1">
    <location>
        <begin position="42"/>
        <end position="53"/>
    </location>
</feature>
<feature type="compositionally biased region" description="Basic and acidic residues" evidence="1">
    <location>
        <begin position="167"/>
        <end position="185"/>
    </location>
</feature>
<feature type="region of interest" description="Disordered" evidence="1">
    <location>
        <begin position="260"/>
        <end position="378"/>
    </location>
</feature>
<dbReference type="EMBL" id="CACVBS010000057">
    <property type="protein sequence ID" value="CAA7267002.1"/>
    <property type="molecule type" value="Genomic_DNA"/>
</dbReference>
<feature type="compositionally biased region" description="Low complexity" evidence="1">
    <location>
        <begin position="549"/>
        <end position="572"/>
    </location>
</feature>
<feature type="region of interest" description="Disordered" evidence="1">
    <location>
        <begin position="771"/>
        <end position="799"/>
    </location>
</feature>
<sequence>MASASRQSKGPRKGQPDPAAARRTPAWGSNARASPTFSASGAPPRQQPAAAAPAPAPAPAPATQGTFTPPAQTNGARTDTSRDRVLQSLSGLTGTTITLATKAGQRYEGVIGSTTTEGATAGVTLKDVKEISTPGAPLKDSVFIASTDIDTWSSGPADAKPTNGDTFRTDTDISQKKGPARERELQAWVPSSDAHPSLTGLVGDDDTFGPGSNGTSWDQFVANEALFGVKATYDEDVYTTKIDRSAPDFKERERKAQKLANEILGTTTNNPHIAEERGISVDDSGVNEEDKYGAVVRKQGAYVPPGARKQGPASVLAPVAETASSTGPKADIPKVSVNGPDGAAVTAQGASNSSSKAPSPAPAGAAPKPPADPLPAFRDFVTNEKQRLTQKRQAMVKNDMDKRMADLVKFSQSFKLKKPIPEDLVPILAKDEDKQRQIKEKALADAASPQARAIGPSTPANASRGVAVVGAKVAAKPSAQAQPSAALASSATQKAAAPSSSASKAAESATPSTGKKTTMVIQAIPPFKGPKSKTTANTPSAGPPTVNTNGAAANASRASASPSGGAGPVSPNTAAANRLNVNASSFRPNPKVAASPKVGPASASNSASPKPKTDSAPVPPNPFFGTRHIKKSTPVHVKDDFNPFKHNKVVDASQVSAMWPYSGKRYMQMFPPPQHQPAQQHPAHMAPPVPPPIPPPSYEEDSAAQQAASRGYVYAYPPYGYPPHMMPGMAPPVPPGAYMPGPYMQQMPYPPGMPPPNAMYSPAMGQMPPPQAYMPPPPPGAYPPPPNGAGPRPSMPPTPIPAHAHPYYHQSPQRMPPSDQYDAKMFTTPMYTVQHAYPMMMPPPPNLPQHGYDGGPAPPVPMGGHA</sequence>
<dbReference type="InterPro" id="IPR009604">
    <property type="entry name" value="LsmAD_domain"/>
</dbReference>
<keyword evidence="4" id="KW-1185">Reference proteome</keyword>
<feature type="compositionally biased region" description="Pro residues" evidence="1">
    <location>
        <begin position="856"/>
        <end position="866"/>
    </location>
</feature>
<gene>
    <name evidence="3" type="ORF">AAE3_LOCUS9054</name>
</gene>
<feature type="compositionally biased region" description="Low complexity" evidence="1">
    <location>
        <begin position="465"/>
        <end position="512"/>
    </location>
</feature>
<evidence type="ECO:0000313" key="4">
    <source>
        <dbReference type="Proteomes" id="UP000467700"/>
    </source>
</evidence>
<dbReference type="GO" id="GO:0034063">
    <property type="term" value="P:stress granule assembly"/>
    <property type="evidence" value="ECO:0007669"/>
    <property type="project" value="TreeGrafter"/>
</dbReference>
<name>A0A8S0X4J9_CYCAE</name>
<feature type="compositionally biased region" description="Polar residues" evidence="1">
    <location>
        <begin position="532"/>
        <end position="548"/>
    </location>
</feature>
<feature type="region of interest" description="Disordered" evidence="1">
    <location>
        <begin position="439"/>
        <end position="636"/>
    </location>
</feature>
<dbReference type="Pfam" id="PF06741">
    <property type="entry name" value="LsmAD"/>
    <property type="match status" value="1"/>
</dbReference>
<feature type="compositionally biased region" description="Low complexity" evidence="1">
    <location>
        <begin position="600"/>
        <end position="610"/>
    </location>
</feature>
<dbReference type="GO" id="GO:0010494">
    <property type="term" value="C:cytoplasmic stress granule"/>
    <property type="evidence" value="ECO:0007669"/>
    <property type="project" value="TreeGrafter"/>
</dbReference>
<feature type="compositionally biased region" description="Low complexity" evidence="1">
    <location>
        <begin position="350"/>
        <end position="366"/>
    </location>
</feature>
<feature type="region of interest" description="Disordered" evidence="1">
    <location>
        <begin position="150"/>
        <end position="215"/>
    </location>
</feature>
<feature type="region of interest" description="Disordered" evidence="1">
    <location>
        <begin position="1"/>
        <end position="94"/>
    </location>
</feature>
<feature type="region of interest" description="Disordered" evidence="1">
    <location>
        <begin position="842"/>
        <end position="866"/>
    </location>
</feature>
<dbReference type="Proteomes" id="UP000467700">
    <property type="component" value="Unassembled WGS sequence"/>
</dbReference>
<protein>
    <recommendedName>
        <fullName evidence="2">LsmAD domain-containing protein</fullName>
    </recommendedName>
</protein>
<organism evidence="3 4">
    <name type="scientific">Cyclocybe aegerita</name>
    <name type="common">Black poplar mushroom</name>
    <name type="synonym">Agrocybe aegerita</name>
    <dbReference type="NCBI Taxonomy" id="1973307"/>
    <lineage>
        <taxon>Eukaryota</taxon>
        <taxon>Fungi</taxon>
        <taxon>Dikarya</taxon>
        <taxon>Basidiomycota</taxon>
        <taxon>Agaricomycotina</taxon>
        <taxon>Agaricomycetes</taxon>
        <taxon>Agaricomycetidae</taxon>
        <taxon>Agaricales</taxon>
        <taxon>Agaricineae</taxon>
        <taxon>Bolbitiaceae</taxon>
        <taxon>Cyclocybe</taxon>
    </lineage>
</organism>
<dbReference type="OrthoDB" id="2275718at2759"/>
<proteinExistence type="predicted"/>
<feature type="compositionally biased region" description="Polar residues" evidence="1">
    <location>
        <begin position="573"/>
        <end position="587"/>
    </location>
</feature>
<evidence type="ECO:0000259" key="2">
    <source>
        <dbReference type="SMART" id="SM01272"/>
    </source>
</evidence>
<dbReference type="GO" id="GO:0003729">
    <property type="term" value="F:mRNA binding"/>
    <property type="evidence" value="ECO:0007669"/>
    <property type="project" value="TreeGrafter"/>
</dbReference>